<dbReference type="AlphaFoldDB" id="A0A561SYQ6"/>
<dbReference type="PRINTS" id="PR00081">
    <property type="entry name" value="GDHRDH"/>
</dbReference>
<dbReference type="InterPro" id="IPR002347">
    <property type="entry name" value="SDR_fam"/>
</dbReference>
<dbReference type="PRINTS" id="PR00080">
    <property type="entry name" value="SDRFAMILY"/>
</dbReference>
<dbReference type="Gene3D" id="3.40.50.720">
    <property type="entry name" value="NAD(P)-binding Rossmann-like Domain"/>
    <property type="match status" value="1"/>
</dbReference>
<dbReference type="Pfam" id="PF00106">
    <property type="entry name" value="adh_short"/>
    <property type="match status" value="1"/>
</dbReference>
<evidence type="ECO:0000313" key="3">
    <source>
        <dbReference type="Proteomes" id="UP000321261"/>
    </source>
</evidence>
<dbReference type="RefSeq" id="WP_147258748.1">
    <property type="nucleotide sequence ID" value="NZ_VIWU01000001.1"/>
</dbReference>
<keyword evidence="3" id="KW-1185">Reference proteome</keyword>
<dbReference type="GO" id="GO:0016491">
    <property type="term" value="F:oxidoreductase activity"/>
    <property type="evidence" value="ECO:0007669"/>
    <property type="project" value="TreeGrafter"/>
</dbReference>
<dbReference type="PANTHER" id="PTHR43313:SF1">
    <property type="entry name" value="3BETA-HYDROXYSTEROID DEHYDROGENASE DHS-16"/>
    <property type="match status" value="1"/>
</dbReference>
<organism evidence="2 3">
    <name type="scientific">Pseudonocardia hierapolitana</name>
    <dbReference type="NCBI Taxonomy" id="1128676"/>
    <lineage>
        <taxon>Bacteria</taxon>
        <taxon>Bacillati</taxon>
        <taxon>Actinomycetota</taxon>
        <taxon>Actinomycetes</taxon>
        <taxon>Pseudonocardiales</taxon>
        <taxon>Pseudonocardiaceae</taxon>
        <taxon>Pseudonocardia</taxon>
    </lineage>
</organism>
<dbReference type="EMBL" id="VIWU01000001">
    <property type="protein sequence ID" value="TWF79996.1"/>
    <property type="molecule type" value="Genomic_DNA"/>
</dbReference>
<sequence length="289" mass="29865">MASKAVLITGAGAGLGLATAQVLAEKGYRVHAGVRDPQRYPQLDAPGVHPLRLDVTDEASVAAAADEVAAAEPEGLHAVVNNAGVIVQGPQELLPSEEWQRQFDVNVFGPARVTRVFLPLLRRARGRIVNISAASARVALPFLGPLSASKAALESLSDAARIELAPWGIRVVVVEPGALETEIFTKSATAVAAALDGAEPGRLALYRAQLDAVDAATARQRLGSVTKAAQVVVQAVVAPRPRRRYYAGADARGLGLLAGLPAGLRERALTGAFGLPSRPGAIEAPATGA</sequence>
<evidence type="ECO:0000313" key="2">
    <source>
        <dbReference type="EMBL" id="TWF79996.1"/>
    </source>
</evidence>
<dbReference type="InterPro" id="IPR036291">
    <property type="entry name" value="NAD(P)-bd_dom_sf"/>
</dbReference>
<dbReference type="Proteomes" id="UP000321261">
    <property type="component" value="Unassembled WGS sequence"/>
</dbReference>
<evidence type="ECO:0000256" key="1">
    <source>
        <dbReference type="RuleBase" id="RU000363"/>
    </source>
</evidence>
<dbReference type="SUPFAM" id="SSF51735">
    <property type="entry name" value="NAD(P)-binding Rossmann-fold domains"/>
    <property type="match status" value="1"/>
</dbReference>
<protein>
    <submittedName>
        <fullName evidence="2">NADP-dependent 3-hydroxy acid dehydrogenase YdfG</fullName>
    </submittedName>
</protein>
<comment type="similarity">
    <text evidence="1">Belongs to the short-chain dehydrogenases/reductases (SDR) family.</text>
</comment>
<reference evidence="2 3" key="1">
    <citation type="submission" date="2019-06" db="EMBL/GenBank/DDBJ databases">
        <title>Sequencing the genomes of 1000 actinobacteria strains.</title>
        <authorList>
            <person name="Klenk H.-P."/>
        </authorList>
    </citation>
    <scope>NUCLEOTIDE SEQUENCE [LARGE SCALE GENOMIC DNA]</scope>
    <source>
        <strain evidence="2 3">DSM 45671</strain>
    </source>
</reference>
<name>A0A561SYQ6_9PSEU</name>
<proteinExistence type="inferred from homology"/>
<dbReference type="OrthoDB" id="3178062at2"/>
<dbReference type="GO" id="GO:0008202">
    <property type="term" value="P:steroid metabolic process"/>
    <property type="evidence" value="ECO:0007669"/>
    <property type="project" value="TreeGrafter"/>
</dbReference>
<dbReference type="PANTHER" id="PTHR43313">
    <property type="entry name" value="SHORT-CHAIN DEHYDROGENASE/REDUCTASE FAMILY 9C"/>
    <property type="match status" value="1"/>
</dbReference>
<accession>A0A561SYQ6</accession>
<gene>
    <name evidence="2" type="ORF">FHX44_115933</name>
</gene>
<comment type="caution">
    <text evidence="2">The sequence shown here is derived from an EMBL/GenBank/DDBJ whole genome shotgun (WGS) entry which is preliminary data.</text>
</comment>